<evidence type="ECO:0000256" key="2">
    <source>
        <dbReference type="SAM" id="MobiDB-lite"/>
    </source>
</evidence>
<dbReference type="Gene3D" id="3.40.50.300">
    <property type="entry name" value="P-loop containing nucleotide triphosphate hydrolases"/>
    <property type="match status" value="1"/>
</dbReference>
<dbReference type="InterPro" id="IPR027417">
    <property type="entry name" value="P-loop_NTPase"/>
</dbReference>
<evidence type="ECO:0000313" key="5">
    <source>
        <dbReference type="Proteomes" id="UP000807342"/>
    </source>
</evidence>
<dbReference type="EMBL" id="MU151091">
    <property type="protein sequence ID" value="KAF9451112.1"/>
    <property type="molecule type" value="Genomic_DNA"/>
</dbReference>
<evidence type="ECO:0000313" key="4">
    <source>
        <dbReference type="EMBL" id="KAF9451112.1"/>
    </source>
</evidence>
<evidence type="ECO:0000256" key="1">
    <source>
        <dbReference type="ARBA" id="ARBA00022737"/>
    </source>
</evidence>
<name>A0A9P5XGR3_9AGAR</name>
<comment type="caution">
    <text evidence="4">The sequence shown here is derived from an EMBL/GenBank/DDBJ whole genome shotgun (WGS) entry which is preliminary data.</text>
</comment>
<keyword evidence="5" id="KW-1185">Reference proteome</keyword>
<evidence type="ECO:0000259" key="3">
    <source>
        <dbReference type="Pfam" id="PF24883"/>
    </source>
</evidence>
<dbReference type="Pfam" id="PF24883">
    <property type="entry name" value="NPHP3_N"/>
    <property type="match status" value="1"/>
</dbReference>
<feature type="domain" description="Nephrocystin 3-like N-terminal" evidence="3">
    <location>
        <begin position="117"/>
        <end position="270"/>
    </location>
</feature>
<dbReference type="Proteomes" id="UP000807342">
    <property type="component" value="Unassembled WGS sequence"/>
</dbReference>
<dbReference type="PANTHER" id="PTHR10039">
    <property type="entry name" value="AMELOGENIN"/>
    <property type="match status" value="1"/>
</dbReference>
<protein>
    <recommendedName>
        <fullName evidence="3">Nephrocystin 3-like N-terminal domain-containing protein</fullName>
    </recommendedName>
</protein>
<dbReference type="SUPFAM" id="SSF52540">
    <property type="entry name" value="P-loop containing nucleoside triphosphate hydrolases"/>
    <property type="match status" value="1"/>
</dbReference>
<gene>
    <name evidence="4" type="ORF">P691DRAFT_787900</name>
</gene>
<reference evidence="4" key="1">
    <citation type="submission" date="2020-11" db="EMBL/GenBank/DDBJ databases">
        <authorList>
            <consortium name="DOE Joint Genome Institute"/>
            <person name="Ahrendt S."/>
            <person name="Riley R."/>
            <person name="Andreopoulos W."/>
            <person name="Labutti K."/>
            <person name="Pangilinan J."/>
            <person name="Ruiz-Duenas F.J."/>
            <person name="Barrasa J.M."/>
            <person name="Sanchez-Garcia M."/>
            <person name="Camarero S."/>
            <person name="Miyauchi S."/>
            <person name="Serrano A."/>
            <person name="Linde D."/>
            <person name="Babiker R."/>
            <person name="Drula E."/>
            <person name="Ayuso-Fernandez I."/>
            <person name="Pacheco R."/>
            <person name="Padilla G."/>
            <person name="Ferreira P."/>
            <person name="Barriuso J."/>
            <person name="Kellner H."/>
            <person name="Castanera R."/>
            <person name="Alfaro M."/>
            <person name="Ramirez L."/>
            <person name="Pisabarro A.G."/>
            <person name="Kuo A."/>
            <person name="Tritt A."/>
            <person name="Lipzen A."/>
            <person name="He G."/>
            <person name="Yan M."/>
            <person name="Ng V."/>
            <person name="Cullen D."/>
            <person name="Martin F."/>
            <person name="Rosso M.-N."/>
            <person name="Henrissat B."/>
            <person name="Hibbett D."/>
            <person name="Martinez A.T."/>
            <person name="Grigoriev I.V."/>
        </authorList>
    </citation>
    <scope>NUCLEOTIDE SEQUENCE</scope>
    <source>
        <strain evidence="4">MF-IS2</strain>
    </source>
</reference>
<dbReference type="OrthoDB" id="5106486at2759"/>
<dbReference type="InterPro" id="IPR056884">
    <property type="entry name" value="NPHP3-like_N"/>
</dbReference>
<feature type="region of interest" description="Disordered" evidence="2">
    <location>
        <begin position="1"/>
        <end position="26"/>
    </location>
</feature>
<sequence length="706" mass="80161">MSLPPVSPMQPSPPPPPPPPAPVGAGFFGGARDFMVKDTTFIAYNINQNDSNNNSNKNSNSDFKFKSHLSKHILYGAEFDSSARHPPPTCHPGTRATLLDDITSWRFGNSFKIAQLGRMLWLNGVAGVGKSSIIQTLATHEARLQPQSLLGATIFFSRPNKRDNAQLVFNTIAYRLGVSNPGYQDYVWDKIAKDPTLPLKSLSEQFYWYIEIPFGQQHLSPAPPNQSLSIYLDGLDECKGHQAQEEVIRLIGEFTQRYPHAPLLWIISSRDEPHIRVAFQRLREEVDYWELEIPTAAPTSLEDVKKVLHYRFERIRETYETHMPERSSWPSRTQFLKVAKYSNGMFAFADTVIRFVDDPEIGDPVSQLEKVITSLDQTDAWGLKIGHGTTPDTFTALDRLYTDILSDIHESVWPTARRLLAVSLNGDRYSMTFVCNLLGIKQNEGYGALRKLHSLINIPQLEASHTQNLHFYHASFSDYLQDPTRSGRFCITQQMADSVVWECWFRILREVDESGINGVGLTWSEDDPQLDGRLRQDIYEDTRNCWANELSDRCEDVFTGEQLPVPPLVVEAVNAVNYGDLGPWMPTGEMRQFLRYVKELAHRTRDVPVRKIATCELDFAAIGLGHMAYALCEAFGDIRPRDEFIEWEKEPHRGYCANAALKGPARFGTAYWGMTRCRRYGTIYMRIGIPRLKRSSSELVNAVACL</sequence>
<dbReference type="PANTHER" id="PTHR10039:SF17">
    <property type="entry name" value="FUNGAL STAND N-TERMINAL GOODBYE DOMAIN-CONTAINING PROTEIN-RELATED"/>
    <property type="match status" value="1"/>
</dbReference>
<proteinExistence type="predicted"/>
<dbReference type="AlphaFoldDB" id="A0A9P5XGR3"/>
<feature type="compositionally biased region" description="Pro residues" evidence="2">
    <location>
        <begin position="1"/>
        <end position="22"/>
    </location>
</feature>
<accession>A0A9P5XGR3</accession>
<organism evidence="4 5">
    <name type="scientific">Macrolepiota fuliginosa MF-IS2</name>
    <dbReference type="NCBI Taxonomy" id="1400762"/>
    <lineage>
        <taxon>Eukaryota</taxon>
        <taxon>Fungi</taxon>
        <taxon>Dikarya</taxon>
        <taxon>Basidiomycota</taxon>
        <taxon>Agaricomycotina</taxon>
        <taxon>Agaricomycetes</taxon>
        <taxon>Agaricomycetidae</taxon>
        <taxon>Agaricales</taxon>
        <taxon>Agaricineae</taxon>
        <taxon>Agaricaceae</taxon>
        <taxon>Macrolepiota</taxon>
    </lineage>
</organism>
<keyword evidence="1" id="KW-0677">Repeat</keyword>